<gene>
    <name evidence="1" type="ORF">A19Y_1780</name>
</gene>
<accession>A0A073CEP7</accession>
<evidence type="ECO:0000313" key="2">
    <source>
        <dbReference type="Proteomes" id="UP000027395"/>
    </source>
</evidence>
<dbReference type="Proteomes" id="UP000027395">
    <property type="component" value="Chromosome"/>
</dbReference>
<dbReference type="eggNOG" id="ENOG50335W0">
    <property type="taxonomic scope" value="Bacteria"/>
</dbReference>
<keyword evidence="2" id="KW-1185">Reference proteome</keyword>
<name>A0A073CEP7_PLAA1</name>
<sequence length="137" mass="16152">MEIIFESTEQFEADLKNHSEAEHDIIVQQLHEYSALLLEDKRDQERRIHQFHQFDGLEDYGSSLYSFIVNYYLRVILTIDDDPLFDRIIITLFRVVDSQFVAEIYQQVGESIYQSFLPTKPLTEIKSNHVTVATITH</sequence>
<dbReference type="PATRIC" id="fig|388467.6.peg.1721"/>
<dbReference type="STRING" id="388467.A19Y_1780"/>
<dbReference type="EMBL" id="CM002803">
    <property type="protein sequence ID" value="KEI66774.1"/>
    <property type="molecule type" value="Genomic_DNA"/>
</dbReference>
<organism evidence="1 2">
    <name type="scientific">Planktothrix agardhii (strain NIVA-CYA 126/8)</name>
    <dbReference type="NCBI Taxonomy" id="388467"/>
    <lineage>
        <taxon>Bacteria</taxon>
        <taxon>Bacillati</taxon>
        <taxon>Cyanobacteriota</taxon>
        <taxon>Cyanophyceae</taxon>
        <taxon>Oscillatoriophycideae</taxon>
        <taxon>Oscillatoriales</taxon>
        <taxon>Microcoleaceae</taxon>
        <taxon>Planktothrix</taxon>
    </lineage>
</organism>
<dbReference type="RefSeq" id="WP_042153718.1">
    <property type="nucleotide sequence ID" value="NZ_CM002803.1"/>
</dbReference>
<dbReference type="HOGENOM" id="CLU_153747_0_0_3"/>
<evidence type="ECO:0000313" key="1">
    <source>
        <dbReference type="EMBL" id="KEI66774.1"/>
    </source>
</evidence>
<proteinExistence type="predicted"/>
<protein>
    <submittedName>
        <fullName evidence="1">Uncharacterized protein</fullName>
    </submittedName>
</protein>
<reference evidence="1 2" key="1">
    <citation type="journal article" date="2014" name="Appl. Environ. Microbiol.">
        <title>Elucidation of insertion elements encoded on plasmids and in vitro construction of shuttle vectors from the toxic cyanobacterium Planktothrix.</title>
        <authorList>
            <person name="Christiansen G."/>
            <person name="Goesmann A."/>
            <person name="Kurmayer R."/>
        </authorList>
    </citation>
    <scope>NUCLEOTIDE SEQUENCE [LARGE SCALE GENOMIC DNA]</scope>
    <source>
        <strain evidence="1 2">NIVA-CYA 126/8</strain>
    </source>
</reference>
<dbReference type="GeneID" id="77289709"/>
<dbReference type="AlphaFoldDB" id="A0A073CEP7"/>